<dbReference type="AlphaFoldDB" id="A0A0D1DME9"/>
<dbReference type="GeneID" id="23565992"/>
<reference evidence="1 2" key="1">
    <citation type="journal article" date="2006" name="Nature">
        <title>Insights from the genome of the biotrophic fungal plant pathogen Ustilago maydis.</title>
        <authorList>
            <person name="Kamper J."/>
            <person name="Kahmann R."/>
            <person name="Bolker M."/>
            <person name="Ma L.J."/>
            <person name="Brefort T."/>
            <person name="Saville B.J."/>
            <person name="Banuett F."/>
            <person name="Kronstad J.W."/>
            <person name="Gold S.E."/>
            <person name="Muller O."/>
            <person name="Perlin M.H."/>
            <person name="Wosten H.A."/>
            <person name="de Vries R."/>
            <person name="Ruiz-Herrera J."/>
            <person name="Reynaga-Pena C.G."/>
            <person name="Snetselaar K."/>
            <person name="McCann M."/>
            <person name="Perez-Martin J."/>
            <person name="Feldbrugge M."/>
            <person name="Basse C.W."/>
            <person name="Steinberg G."/>
            <person name="Ibeas J.I."/>
            <person name="Holloman W."/>
            <person name="Guzman P."/>
            <person name="Farman M."/>
            <person name="Stajich J.E."/>
            <person name="Sentandreu R."/>
            <person name="Gonzalez-Prieto J.M."/>
            <person name="Kennell J.C."/>
            <person name="Molina L."/>
            <person name="Schirawski J."/>
            <person name="Mendoza-Mendoza A."/>
            <person name="Greilinger D."/>
            <person name="Munch K."/>
            <person name="Rossel N."/>
            <person name="Scherer M."/>
            <person name="Vranes M."/>
            <person name="Ladendorf O."/>
            <person name="Vincon V."/>
            <person name="Fuchs U."/>
            <person name="Sandrock B."/>
            <person name="Meng S."/>
            <person name="Ho E.C."/>
            <person name="Cahill M.J."/>
            <person name="Boyce K.J."/>
            <person name="Klose J."/>
            <person name="Klosterman S.J."/>
            <person name="Deelstra H.J."/>
            <person name="Ortiz-Castellanos L."/>
            <person name="Li W."/>
            <person name="Sanchez-Alonso P."/>
            <person name="Schreier P.H."/>
            <person name="Hauser-Hahn I."/>
            <person name="Vaupel M."/>
            <person name="Koopmann E."/>
            <person name="Friedrich G."/>
            <person name="Voss H."/>
            <person name="Schluter T."/>
            <person name="Margolis J."/>
            <person name="Platt D."/>
            <person name="Swimmer C."/>
            <person name="Gnirke A."/>
            <person name="Chen F."/>
            <person name="Vysotskaia V."/>
            <person name="Mannhaupt G."/>
            <person name="Guldener U."/>
            <person name="Munsterkotter M."/>
            <person name="Haase D."/>
            <person name="Oesterheld M."/>
            <person name="Mewes H.W."/>
            <person name="Mauceli E.W."/>
            <person name="DeCaprio D."/>
            <person name="Wade C.M."/>
            <person name="Butler J."/>
            <person name="Young S."/>
            <person name="Jaffe D.B."/>
            <person name="Calvo S."/>
            <person name="Nusbaum C."/>
            <person name="Galagan J."/>
            <person name="Birren B.W."/>
        </authorList>
    </citation>
    <scope>NUCLEOTIDE SEQUENCE [LARGE SCALE GENOMIC DNA]</scope>
    <source>
        <strain evidence="2">DSM 14603 / FGSC 9021 / UM521</strain>
    </source>
</reference>
<protein>
    <submittedName>
        <fullName evidence="1">Uncharacterized protein</fullName>
    </submittedName>
</protein>
<name>A0A0D1DME9_MYCMD</name>
<sequence length="149" mass="16881">MAVECRNLLVRCHGGTAALVGVRLKARLLCKDRAETTHEVDVLDAVEDAVKKHDRISVDERSSQVEEARAGVAKEMSTCRGRFWKRLVRQRCRVCWTVIRSKGGQVITNVGLRRLDADKERKGAAVTEQQVDPRWTLHGTNRGGWWNSF</sequence>
<dbReference type="InParanoid" id="A0A0D1DME9"/>
<accession>A0A0D1DME9</accession>
<organism evidence="1 2">
    <name type="scientific">Mycosarcoma maydis</name>
    <name type="common">Corn smut fungus</name>
    <name type="synonym">Ustilago maydis</name>
    <dbReference type="NCBI Taxonomy" id="5270"/>
    <lineage>
        <taxon>Eukaryota</taxon>
        <taxon>Fungi</taxon>
        <taxon>Dikarya</taxon>
        <taxon>Basidiomycota</taxon>
        <taxon>Ustilaginomycotina</taxon>
        <taxon>Ustilaginomycetes</taxon>
        <taxon>Ustilaginales</taxon>
        <taxon>Ustilaginaceae</taxon>
        <taxon>Mycosarcoma</taxon>
    </lineage>
</organism>
<evidence type="ECO:0000313" key="1">
    <source>
        <dbReference type="EMBL" id="KIS65689.1"/>
    </source>
</evidence>
<dbReference type="KEGG" id="uma:UMAG_06390"/>
<keyword evidence="2" id="KW-1185">Reference proteome</keyword>
<dbReference type="RefSeq" id="XP_011392677.1">
    <property type="nucleotide sequence ID" value="XM_011394375.1"/>
</dbReference>
<gene>
    <name evidence="1" type="ORF">UMAG_06390</name>
</gene>
<dbReference type="VEuPathDB" id="FungiDB:UMAG_06390"/>
<proteinExistence type="predicted"/>
<dbReference type="EMBL" id="CM003162">
    <property type="protein sequence ID" value="KIS65689.1"/>
    <property type="molecule type" value="Genomic_DNA"/>
</dbReference>
<dbReference type="Proteomes" id="UP000000561">
    <property type="component" value="Chromosome 23"/>
</dbReference>
<evidence type="ECO:0000313" key="2">
    <source>
        <dbReference type="Proteomes" id="UP000000561"/>
    </source>
</evidence>